<dbReference type="Bgee" id="ENSLOCG00000014260">
    <property type="expression patterns" value="Expressed in ovary and 13 other cell types or tissues"/>
</dbReference>
<dbReference type="Ensembl" id="ENSLOCT00000017587.1">
    <property type="protein sequence ID" value="ENSLOCP00000017555.1"/>
    <property type="gene ID" value="ENSLOCG00000014260.1"/>
</dbReference>
<accession>W5NA96</accession>
<dbReference type="InterPro" id="IPR037656">
    <property type="entry name" value="DUF5525"/>
</dbReference>
<dbReference type="OMA" id="YCPYLST"/>
<feature type="compositionally biased region" description="Polar residues" evidence="1">
    <location>
        <begin position="731"/>
        <end position="754"/>
    </location>
</feature>
<feature type="compositionally biased region" description="Basic and acidic residues" evidence="1">
    <location>
        <begin position="636"/>
        <end position="668"/>
    </location>
</feature>
<dbReference type="PANTHER" id="PTHR28422">
    <property type="entry name" value="SIMILAR TO HUMAN CHROMOSOME 15 OPEN READING FRAME 39"/>
    <property type="match status" value="1"/>
</dbReference>
<reference evidence="3" key="1">
    <citation type="submission" date="2011-12" db="EMBL/GenBank/DDBJ databases">
        <title>The Draft Genome of Lepisosteus oculatus.</title>
        <authorList>
            <consortium name="The Broad Institute Genome Assembly &amp; Analysis Group"/>
            <consortium name="Computational R&amp;D Group"/>
            <consortium name="and Sequencing Platform"/>
            <person name="Di Palma F."/>
            <person name="Alfoldi J."/>
            <person name="Johnson J."/>
            <person name="Berlin A."/>
            <person name="Gnerre S."/>
            <person name="Jaffe D."/>
            <person name="MacCallum I."/>
            <person name="Young S."/>
            <person name="Walker B.J."/>
            <person name="Lander E.S."/>
            <person name="Lindblad-Toh K."/>
        </authorList>
    </citation>
    <scope>NUCLEOTIDE SEQUENCE [LARGE SCALE GENOMIC DNA]</scope>
</reference>
<dbReference type="HOGENOM" id="CLU_005061_0_0_1"/>
<keyword evidence="3" id="KW-1185">Reference proteome</keyword>
<dbReference type="Pfam" id="PF17663">
    <property type="entry name" value="DUF5525"/>
    <property type="match status" value="1"/>
</dbReference>
<reference evidence="2" key="3">
    <citation type="submission" date="2025-09" db="UniProtKB">
        <authorList>
            <consortium name="Ensembl"/>
        </authorList>
    </citation>
    <scope>IDENTIFICATION</scope>
</reference>
<protein>
    <submittedName>
        <fullName evidence="2">Si:dkey-73n10.1</fullName>
    </submittedName>
</protein>
<dbReference type="AlphaFoldDB" id="W5NA96"/>
<name>W5NA96_LEPOC</name>
<evidence type="ECO:0000313" key="3">
    <source>
        <dbReference type="Proteomes" id="UP000018468"/>
    </source>
</evidence>
<proteinExistence type="predicted"/>
<dbReference type="InParanoid" id="W5NA96"/>
<feature type="region of interest" description="Disordered" evidence="1">
    <location>
        <begin position="631"/>
        <end position="687"/>
    </location>
</feature>
<reference evidence="2" key="2">
    <citation type="submission" date="2025-08" db="UniProtKB">
        <authorList>
            <consortium name="Ensembl"/>
        </authorList>
    </citation>
    <scope>IDENTIFICATION</scope>
</reference>
<feature type="region of interest" description="Disordered" evidence="1">
    <location>
        <begin position="530"/>
        <end position="572"/>
    </location>
</feature>
<dbReference type="GeneTree" id="ENSGT00940000169185"/>
<feature type="region of interest" description="Disordered" evidence="1">
    <location>
        <begin position="725"/>
        <end position="754"/>
    </location>
</feature>
<feature type="compositionally biased region" description="Low complexity" evidence="1">
    <location>
        <begin position="813"/>
        <end position="825"/>
    </location>
</feature>
<dbReference type="eggNOG" id="ENOG502QW16">
    <property type="taxonomic scope" value="Eukaryota"/>
</dbReference>
<feature type="compositionally biased region" description="Polar residues" evidence="1">
    <location>
        <begin position="669"/>
        <end position="683"/>
    </location>
</feature>
<evidence type="ECO:0000256" key="1">
    <source>
        <dbReference type="SAM" id="MobiDB-lite"/>
    </source>
</evidence>
<organism evidence="2 3">
    <name type="scientific">Lepisosteus oculatus</name>
    <name type="common">Spotted gar</name>
    <dbReference type="NCBI Taxonomy" id="7918"/>
    <lineage>
        <taxon>Eukaryota</taxon>
        <taxon>Metazoa</taxon>
        <taxon>Chordata</taxon>
        <taxon>Craniata</taxon>
        <taxon>Vertebrata</taxon>
        <taxon>Euteleostomi</taxon>
        <taxon>Actinopterygii</taxon>
        <taxon>Neopterygii</taxon>
        <taxon>Holostei</taxon>
        <taxon>Semionotiformes</taxon>
        <taxon>Lepisosteidae</taxon>
        <taxon>Lepisosteus</taxon>
    </lineage>
</organism>
<feature type="region of interest" description="Disordered" evidence="1">
    <location>
        <begin position="759"/>
        <end position="778"/>
    </location>
</feature>
<evidence type="ECO:0000313" key="2">
    <source>
        <dbReference type="Ensembl" id="ENSLOCP00000017555.1"/>
    </source>
</evidence>
<feature type="region of interest" description="Disordered" evidence="1">
    <location>
        <begin position="813"/>
        <end position="833"/>
    </location>
</feature>
<dbReference type="Proteomes" id="UP000018468">
    <property type="component" value="Linkage group LG3"/>
</dbReference>
<sequence length="1018" mass="114031">ELELVKTASKTKEMMSSKRTLSYMDPVVHSKVPRLEKTIDHIVSAGLGKPGTLPRYSLEDPLNYSGSYFTYCLTGQEGRDLPPPWNPSGTCMPKVRNPVVHPLNAERTLPNGFMYRSEEIGFPTENNPAVVQDLIAAKEKCAYFGKSHENSKHSPNTQGIHTPVAIRKLAVGSATVSSQSESSVGLAIPKPIYGQSPCCTDHGYKSRACYNLERGTDSVQHGSFEEEWKPVSGLRYGPMSPMDKREELIQQRVLQFEQNASRRFQPKEANSEGFHAIRPSEAIRLPSFIDADYNSLPYNGAARSFSSPSSQRFHSVQIPSKMYHGIPTSPSRNYNEVQQIPLSHSQISPAVYQERSSISRYPQLPQRHVFFYPQGSLDIEKGTTFKGMGEHLEQTSPTLNKSTQNPTEQYLVPQPYYTEVPIPYPMISTNVPFHRDYELAPYPVYKIQPSSGRKRVFSEVSGAPLQMQLSDRPMDFSSEKVRIMSPPREFNRQQHTSGAFHPVHARTVILNQENMPLAKQKMVVNSRIVSSPQEGLAEHEVSDGSNYKLKDPKDSEERNTLMSPPCREPEGGEDVYEVVVSNNQERKKMDKLHLPPSPPMPVINNVFSLAPYKAYLEASGMLPLPDIVKSGSHSSADAHKPEQRMQEKVTRTLSKKDLEERETMEHVSTEQSNLQGKNGSLKISENRSDKLQHDIQDKMVKKEEAEAVTSASDCPHSNTVLDLRVKKPGESGSQVQSLTENQNLPVTDSSTTERNGVLGESAVTAPPPNPETLSHKPSESKISCFKQISAHCLKLPTFKIILPDVIKNTTQSAAEIPSAPSASPETKSNSETTRHARHHFMELHQSLCRLIASSISETSEEELKAWLAKTEENSESVSPSTKTQNISCIMGAIGREVWLKFEDIAGALRRVLSQLEDYISRKQCPFPHVIRTGTIFIPMVVVKESLFPNVPGSSIDQVLQEHRVELRPTTLSEERLLTQLQKRGCSSKLRRLLSLKQLPDIYPDVLNLYYHSCVRKHL</sequence>
<dbReference type="PANTHER" id="PTHR28422:SF1">
    <property type="entry name" value="SIMILAR TO HUMAN CHROMOSOME 15 OPEN READING FRAME 39"/>
    <property type="match status" value="1"/>
</dbReference>
<feature type="compositionally biased region" description="Basic and acidic residues" evidence="1">
    <location>
        <begin position="536"/>
        <end position="559"/>
    </location>
</feature>
<dbReference type="EMBL" id="AHAT01005078">
    <property type="status" value="NOT_ANNOTATED_CDS"/>
    <property type="molecule type" value="Genomic_DNA"/>
</dbReference>